<protein>
    <submittedName>
        <fullName evidence="1">Uncharacterized protein</fullName>
    </submittedName>
</protein>
<sequence>MRRHCKLQDPFPRVLKKSFDINLSSPLTRFVGTGIGPCIDHFVSKFSKAVKFVLNKVWYLGYREDYPTVQLCKGLVLIADDYSDPFDAKSELNRMGKGENTGYMEPYEAQRIMAAVHIDIALPGISAFQKELAPVLRLHETFAIKCQIKAVYTTVFCAAS</sequence>
<proteinExistence type="predicted"/>
<dbReference type="Proteomes" id="UP000269221">
    <property type="component" value="Unassembled WGS sequence"/>
</dbReference>
<reference evidence="1 2" key="1">
    <citation type="submission" date="2018-07" db="EMBL/GenBank/DDBJ databases">
        <title>A high quality draft genome assembly of the barn swallow (H. rustica rustica).</title>
        <authorList>
            <person name="Formenti G."/>
            <person name="Chiara M."/>
            <person name="Poveda L."/>
            <person name="Francoijs K.-J."/>
            <person name="Bonisoli-Alquati A."/>
            <person name="Canova L."/>
            <person name="Gianfranceschi L."/>
            <person name="Horner D.S."/>
            <person name="Saino N."/>
        </authorList>
    </citation>
    <scope>NUCLEOTIDE SEQUENCE [LARGE SCALE GENOMIC DNA]</scope>
    <source>
        <strain evidence="1">Chelidonia</strain>
        <tissue evidence="1">Blood</tissue>
    </source>
</reference>
<gene>
    <name evidence="1" type="ORF">DUI87_00697</name>
</gene>
<accession>A0A3M0LAN2</accession>
<organism evidence="1 2">
    <name type="scientific">Hirundo rustica rustica</name>
    <dbReference type="NCBI Taxonomy" id="333673"/>
    <lineage>
        <taxon>Eukaryota</taxon>
        <taxon>Metazoa</taxon>
        <taxon>Chordata</taxon>
        <taxon>Craniata</taxon>
        <taxon>Vertebrata</taxon>
        <taxon>Euteleostomi</taxon>
        <taxon>Archelosauria</taxon>
        <taxon>Archosauria</taxon>
        <taxon>Dinosauria</taxon>
        <taxon>Saurischia</taxon>
        <taxon>Theropoda</taxon>
        <taxon>Coelurosauria</taxon>
        <taxon>Aves</taxon>
        <taxon>Neognathae</taxon>
        <taxon>Neoaves</taxon>
        <taxon>Telluraves</taxon>
        <taxon>Australaves</taxon>
        <taxon>Passeriformes</taxon>
        <taxon>Sylvioidea</taxon>
        <taxon>Hirundinidae</taxon>
        <taxon>Hirundo</taxon>
    </lineage>
</organism>
<evidence type="ECO:0000313" key="1">
    <source>
        <dbReference type="EMBL" id="RMC22383.1"/>
    </source>
</evidence>
<comment type="caution">
    <text evidence="1">The sequence shown here is derived from an EMBL/GenBank/DDBJ whole genome shotgun (WGS) entry which is preliminary data.</text>
</comment>
<name>A0A3M0LAN2_HIRRU</name>
<keyword evidence="2" id="KW-1185">Reference proteome</keyword>
<evidence type="ECO:0000313" key="2">
    <source>
        <dbReference type="Proteomes" id="UP000269221"/>
    </source>
</evidence>
<dbReference type="EMBL" id="QRBI01000092">
    <property type="protein sequence ID" value="RMC22383.1"/>
    <property type="molecule type" value="Genomic_DNA"/>
</dbReference>
<dbReference type="STRING" id="333673.A0A3M0LAN2"/>
<dbReference type="OrthoDB" id="5914531at2759"/>
<dbReference type="AlphaFoldDB" id="A0A3M0LAN2"/>